<dbReference type="EMBL" id="BJYM01000003">
    <property type="protein sequence ID" value="GEN86142.1"/>
    <property type="molecule type" value="Genomic_DNA"/>
</dbReference>
<dbReference type="AlphaFoldDB" id="A0A511ZFC3"/>
<dbReference type="PROSITE" id="PS00552">
    <property type="entry name" value="HTH_MERR_1"/>
    <property type="match status" value="1"/>
</dbReference>
<feature type="coiled-coil region" evidence="2">
    <location>
        <begin position="141"/>
        <end position="176"/>
    </location>
</feature>
<name>A0A511ZFC3_9BACI</name>
<dbReference type="SMART" id="SM00422">
    <property type="entry name" value="HTH_MERR"/>
    <property type="match status" value="1"/>
</dbReference>
<dbReference type="Proteomes" id="UP000321558">
    <property type="component" value="Unassembled WGS sequence"/>
</dbReference>
<dbReference type="PANTHER" id="PTHR30204">
    <property type="entry name" value="REDOX-CYCLING DRUG-SENSING TRANSCRIPTIONAL ACTIVATOR SOXR"/>
    <property type="match status" value="1"/>
</dbReference>
<dbReference type="Gene3D" id="1.10.1660.10">
    <property type="match status" value="1"/>
</dbReference>
<evidence type="ECO:0000256" key="1">
    <source>
        <dbReference type="ARBA" id="ARBA00023125"/>
    </source>
</evidence>
<dbReference type="InterPro" id="IPR047057">
    <property type="entry name" value="MerR_fam"/>
</dbReference>
<comment type="caution">
    <text evidence="4">The sequence shown here is derived from an EMBL/GenBank/DDBJ whole genome shotgun (WGS) entry which is preliminary data.</text>
</comment>
<proteinExistence type="predicted"/>
<dbReference type="PROSITE" id="PS50937">
    <property type="entry name" value="HTH_MERR_2"/>
    <property type="match status" value="1"/>
</dbReference>
<dbReference type="OrthoDB" id="1894615at2"/>
<dbReference type="PANTHER" id="PTHR30204:SF96">
    <property type="entry name" value="CHROMOSOME-ANCHORING PROTEIN RACA"/>
    <property type="match status" value="1"/>
</dbReference>
<evidence type="ECO:0000313" key="5">
    <source>
        <dbReference type="Proteomes" id="UP000321558"/>
    </source>
</evidence>
<evidence type="ECO:0000313" key="4">
    <source>
        <dbReference type="EMBL" id="GEN86142.1"/>
    </source>
</evidence>
<dbReference type="RefSeq" id="WP_147209064.1">
    <property type="nucleotide sequence ID" value="NZ_BJYM01000003.1"/>
</dbReference>
<dbReference type="GO" id="GO:0003700">
    <property type="term" value="F:DNA-binding transcription factor activity"/>
    <property type="evidence" value="ECO:0007669"/>
    <property type="project" value="InterPro"/>
</dbReference>
<dbReference type="Pfam" id="PF07739">
    <property type="entry name" value="TipAS"/>
    <property type="match status" value="1"/>
</dbReference>
<organism evidence="4 5">
    <name type="scientific">Oceanobacillus sojae</name>
    <dbReference type="NCBI Taxonomy" id="582851"/>
    <lineage>
        <taxon>Bacteria</taxon>
        <taxon>Bacillati</taxon>
        <taxon>Bacillota</taxon>
        <taxon>Bacilli</taxon>
        <taxon>Bacillales</taxon>
        <taxon>Bacillaceae</taxon>
        <taxon>Oceanobacillus</taxon>
    </lineage>
</organism>
<feature type="coiled-coil region" evidence="2">
    <location>
        <begin position="72"/>
        <end position="106"/>
    </location>
</feature>
<keyword evidence="2" id="KW-0175">Coiled coil</keyword>
<dbReference type="InterPro" id="IPR012925">
    <property type="entry name" value="TipAS_dom"/>
</dbReference>
<reference evidence="4 5" key="1">
    <citation type="submission" date="2019-07" db="EMBL/GenBank/DDBJ databases">
        <title>Whole genome shotgun sequence of Oceanobacillus sojae NBRC 105379.</title>
        <authorList>
            <person name="Hosoyama A."/>
            <person name="Uohara A."/>
            <person name="Ohji S."/>
            <person name="Ichikawa N."/>
        </authorList>
    </citation>
    <scope>NUCLEOTIDE SEQUENCE [LARGE SCALE GENOMIC DNA]</scope>
    <source>
        <strain evidence="4 5">NBRC 105379</strain>
    </source>
</reference>
<dbReference type="InterPro" id="IPR000551">
    <property type="entry name" value="MerR-type_HTH_dom"/>
</dbReference>
<keyword evidence="5" id="KW-1185">Reference proteome</keyword>
<dbReference type="InterPro" id="IPR009061">
    <property type="entry name" value="DNA-bd_dom_put_sf"/>
</dbReference>
<accession>A0A511ZFC3</accession>
<keyword evidence="1" id="KW-0238">DNA-binding</keyword>
<sequence length="243" mass="28522">MSNYWTTGQLAALTGLSIRTLRYYDQIGLFSPSLYTKAGHRRYTSEDMQLLLQILVLKKMHLPLEEIKEIIRTSSQNLLDTLDQQINRIKKEVAMQQKLLHQLEQTRVEAAKSDRISFEGLTSLFELIRLNHSNYFTEEQLQKLRERYLNTNDKVLKQEEKQFKDLLKALKDSMEKEISSQDASVQELAIKWQELTRIFSDGDSEITKNAEKFYAENPQPALHYGLDSALYRYIQKALKKRKD</sequence>
<evidence type="ECO:0000256" key="2">
    <source>
        <dbReference type="SAM" id="Coils"/>
    </source>
</evidence>
<protein>
    <submittedName>
        <fullName evidence="4">MerR family transcriptional regulator</fullName>
    </submittedName>
</protein>
<dbReference type="Pfam" id="PF13411">
    <property type="entry name" value="MerR_1"/>
    <property type="match status" value="1"/>
</dbReference>
<dbReference type="SUPFAM" id="SSF46955">
    <property type="entry name" value="Putative DNA-binding domain"/>
    <property type="match status" value="1"/>
</dbReference>
<dbReference type="STRING" id="582851.GCA_900162665_04304"/>
<dbReference type="GO" id="GO:0003677">
    <property type="term" value="F:DNA binding"/>
    <property type="evidence" value="ECO:0007669"/>
    <property type="project" value="UniProtKB-KW"/>
</dbReference>
<feature type="domain" description="HTH merR-type" evidence="3">
    <location>
        <begin position="4"/>
        <end position="73"/>
    </location>
</feature>
<gene>
    <name evidence="4" type="ORF">OSO01_08810</name>
</gene>
<dbReference type="CDD" id="cd01106">
    <property type="entry name" value="HTH_TipAL-Mta"/>
    <property type="match status" value="1"/>
</dbReference>
<evidence type="ECO:0000259" key="3">
    <source>
        <dbReference type="PROSITE" id="PS50937"/>
    </source>
</evidence>